<sequence>MAKVLDAVFLTKKQVVHVEFNFLRHVVRGKVHPTLKDVANILHLPIIGNVDPFHYDILPADTKNLVFCDLSGNVKHFKPKVAKDSPSNSRKFIAFGIPKEPKSKSVLAKWKMGNGFFDIVFLFLACSLMPSQLHANHVLSL</sequence>
<comment type="caution">
    <text evidence="1">The sequence shown here is derived from an EMBL/GenBank/DDBJ whole genome shotgun (WGS) entry which is preliminary data.</text>
</comment>
<name>A0A5N5FPV1_9ROSA</name>
<proteinExistence type="predicted"/>
<reference evidence="1 2" key="3">
    <citation type="submission" date="2019-11" db="EMBL/GenBank/DDBJ databases">
        <title>A de novo genome assembly of a pear dwarfing rootstock.</title>
        <authorList>
            <person name="Wang F."/>
            <person name="Wang J."/>
            <person name="Li S."/>
            <person name="Zhang Y."/>
            <person name="Fang M."/>
            <person name="Ma L."/>
            <person name="Zhao Y."/>
            <person name="Jiang S."/>
        </authorList>
    </citation>
    <scope>NUCLEOTIDE SEQUENCE [LARGE SCALE GENOMIC DNA]</scope>
    <source>
        <strain evidence="1">S2</strain>
        <tissue evidence="1">Leaf</tissue>
    </source>
</reference>
<keyword evidence="2" id="KW-1185">Reference proteome</keyword>
<dbReference type="AlphaFoldDB" id="A0A5N5FPV1"/>
<organism evidence="1 2">
    <name type="scientific">Pyrus ussuriensis x Pyrus communis</name>
    <dbReference type="NCBI Taxonomy" id="2448454"/>
    <lineage>
        <taxon>Eukaryota</taxon>
        <taxon>Viridiplantae</taxon>
        <taxon>Streptophyta</taxon>
        <taxon>Embryophyta</taxon>
        <taxon>Tracheophyta</taxon>
        <taxon>Spermatophyta</taxon>
        <taxon>Magnoliopsida</taxon>
        <taxon>eudicotyledons</taxon>
        <taxon>Gunneridae</taxon>
        <taxon>Pentapetalae</taxon>
        <taxon>rosids</taxon>
        <taxon>fabids</taxon>
        <taxon>Rosales</taxon>
        <taxon>Rosaceae</taxon>
        <taxon>Amygdaloideae</taxon>
        <taxon>Maleae</taxon>
        <taxon>Pyrus</taxon>
    </lineage>
</organism>
<dbReference type="Proteomes" id="UP000327157">
    <property type="component" value="Chromosome 13"/>
</dbReference>
<protein>
    <submittedName>
        <fullName evidence="1">Uncharacterized protein</fullName>
    </submittedName>
</protein>
<dbReference type="EMBL" id="SMOL01000753">
    <property type="protein sequence ID" value="KAB2600284.1"/>
    <property type="molecule type" value="Genomic_DNA"/>
</dbReference>
<reference evidence="1 2" key="1">
    <citation type="submission" date="2019-09" db="EMBL/GenBank/DDBJ databases">
        <authorList>
            <person name="Ou C."/>
        </authorList>
    </citation>
    <scope>NUCLEOTIDE SEQUENCE [LARGE SCALE GENOMIC DNA]</scope>
    <source>
        <strain evidence="1">S2</strain>
        <tissue evidence="1">Leaf</tissue>
    </source>
</reference>
<accession>A0A5N5FPV1</accession>
<reference evidence="2" key="2">
    <citation type="submission" date="2019-10" db="EMBL/GenBank/DDBJ databases">
        <title>A de novo genome assembly of a pear dwarfing rootstock.</title>
        <authorList>
            <person name="Wang F."/>
            <person name="Wang J."/>
            <person name="Li S."/>
            <person name="Zhang Y."/>
            <person name="Fang M."/>
            <person name="Ma L."/>
            <person name="Zhao Y."/>
            <person name="Jiang S."/>
        </authorList>
    </citation>
    <scope>NUCLEOTIDE SEQUENCE [LARGE SCALE GENOMIC DNA]</scope>
</reference>
<evidence type="ECO:0000313" key="2">
    <source>
        <dbReference type="Proteomes" id="UP000327157"/>
    </source>
</evidence>
<gene>
    <name evidence="1" type="ORF">D8674_010555</name>
</gene>
<evidence type="ECO:0000313" key="1">
    <source>
        <dbReference type="EMBL" id="KAB2600284.1"/>
    </source>
</evidence>